<dbReference type="InterPro" id="IPR002504">
    <property type="entry name" value="NADK"/>
</dbReference>
<dbReference type="GO" id="GO:0003951">
    <property type="term" value="F:NAD+ kinase activity"/>
    <property type="evidence" value="ECO:0007669"/>
    <property type="project" value="UniProtKB-UniRule"/>
</dbReference>
<dbReference type="OrthoDB" id="9774737at2"/>
<dbReference type="InterPro" id="IPR016064">
    <property type="entry name" value="NAD/diacylglycerol_kinase_sf"/>
</dbReference>
<dbReference type="Gene3D" id="3.40.50.10330">
    <property type="entry name" value="Probable inorganic polyphosphate/atp-NAD kinase, domain 1"/>
    <property type="match status" value="1"/>
</dbReference>
<evidence type="ECO:0000256" key="1">
    <source>
        <dbReference type="ARBA" id="ARBA00022679"/>
    </source>
</evidence>
<comment type="catalytic activity">
    <reaction evidence="7 8">
        <text>NAD(+) + ATP = ADP + NADP(+) + H(+)</text>
        <dbReference type="Rhea" id="RHEA:18629"/>
        <dbReference type="ChEBI" id="CHEBI:15378"/>
        <dbReference type="ChEBI" id="CHEBI:30616"/>
        <dbReference type="ChEBI" id="CHEBI:57540"/>
        <dbReference type="ChEBI" id="CHEBI:58349"/>
        <dbReference type="ChEBI" id="CHEBI:456216"/>
        <dbReference type="EC" id="2.7.1.23"/>
    </reaction>
</comment>
<organism evidence="9 10">
    <name type="scientific">Syntrophaceticus schinkii</name>
    <dbReference type="NCBI Taxonomy" id="499207"/>
    <lineage>
        <taxon>Bacteria</taxon>
        <taxon>Bacillati</taxon>
        <taxon>Bacillota</taxon>
        <taxon>Clostridia</taxon>
        <taxon>Thermoanaerobacterales</taxon>
        <taxon>Thermoanaerobacterales Family III. Incertae Sedis</taxon>
        <taxon>Syntrophaceticus</taxon>
    </lineage>
</organism>
<evidence type="ECO:0000313" key="9">
    <source>
        <dbReference type="EMBL" id="CEO89870.1"/>
    </source>
</evidence>
<dbReference type="GO" id="GO:0005524">
    <property type="term" value="F:ATP binding"/>
    <property type="evidence" value="ECO:0007669"/>
    <property type="project" value="UniProtKB-KW"/>
</dbReference>
<accession>A0A0B7MIK4</accession>
<name>A0A0B7MIK4_9FIRM</name>
<feature type="binding site" evidence="8">
    <location>
        <position position="169"/>
    </location>
    <ligand>
        <name>NAD(+)</name>
        <dbReference type="ChEBI" id="CHEBI:57540"/>
    </ligand>
</feature>
<comment type="cofactor">
    <cofactor evidence="8">
        <name>a divalent metal cation</name>
        <dbReference type="ChEBI" id="CHEBI:60240"/>
    </cofactor>
</comment>
<feature type="binding site" evidence="8">
    <location>
        <position position="152"/>
    </location>
    <ligand>
        <name>NAD(+)</name>
        <dbReference type="ChEBI" id="CHEBI:57540"/>
    </ligand>
</feature>
<dbReference type="Pfam" id="PF01513">
    <property type="entry name" value="NAD_kinase"/>
    <property type="match status" value="1"/>
</dbReference>
<dbReference type="SUPFAM" id="SSF111331">
    <property type="entry name" value="NAD kinase/diacylglycerol kinase-like"/>
    <property type="match status" value="1"/>
</dbReference>
<evidence type="ECO:0000256" key="6">
    <source>
        <dbReference type="ARBA" id="ARBA00023027"/>
    </source>
</evidence>
<comment type="function">
    <text evidence="8">Involved in the regulation of the intracellular balance of NAD and NADP, and is a key enzyme in the biosynthesis of NADP. Catalyzes specifically the phosphorylation on 2'-hydroxyl of the adenosine moiety of NAD to yield NADP.</text>
</comment>
<dbReference type="Gene3D" id="2.60.200.30">
    <property type="entry name" value="Probable inorganic polyphosphate/atp-NAD kinase, domain 2"/>
    <property type="match status" value="1"/>
</dbReference>
<feature type="active site" description="Proton acceptor" evidence="8">
    <location>
        <position position="67"/>
    </location>
</feature>
<comment type="similarity">
    <text evidence="8">Belongs to the NAD kinase family.</text>
</comment>
<dbReference type="EC" id="2.7.1.23" evidence="8"/>
<dbReference type="GO" id="GO:0006741">
    <property type="term" value="P:NADP+ biosynthetic process"/>
    <property type="evidence" value="ECO:0007669"/>
    <property type="project" value="UniProtKB-UniRule"/>
</dbReference>
<evidence type="ECO:0000256" key="3">
    <source>
        <dbReference type="ARBA" id="ARBA00022777"/>
    </source>
</evidence>
<keyword evidence="4 8" id="KW-0067">ATP-binding</keyword>
<keyword evidence="10" id="KW-1185">Reference proteome</keyword>
<feature type="binding site" evidence="8">
    <location>
        <position position="241"/>
    </location>
    <ligand>
        <name>NAD(+)</name>
        <dbReference type="ChEBI" id="CHEBI:57540"/>
    </ligand>
</feature>
<evidence type="ECO:0000313" key="10">
    <source>
        <dbReference type="Proteomes" id="UP000046155"/>
    </source>
</evidence>
<keyword evidence="1 8" id="KW-0808">Transferase</keyword>
<dbReference type="AlphaFoldDB" id="A0A0B7MIK4"/>
<dbReference type="GO" id="GO:0051287">
    <property type="term" value="F:NAD binding"/>
    <property type="evidence" value="ECO:0007669"/>
    <property type="project" value="UniProtKB-ARBA"/>
</dbReference>
<dbReference type="RefSeq" id="WP_044665730.1">
    <property type="nucleotide sequence ID" value="NZ_CDRZ01000262.1"/>
</dbReference>
<keyword evidence="5 8" id="KW-0521">NADP</keyword>
<dbReference type="EMBL" id="CDRZ01000262">
    <property type="protein sequence ID" value="CEO89870.1"/>
    <property type="molecule type" value="Genomic_DNA"/>
</dbReference>
<dbReference type="Proteomes" id="UP000046155">
    <property type="component" value="Unassembled WGS sequence"/>
</dbReference>
<evidence type="ECO:0000256" key="2">
    <source>
        <dbReference type="ARBA" id="ARBA00022741"/>
    </source>
</evidence>
<dbReference type="PANTHER" id="PTHR20275:SF0">
    <property type="entry name" value="NAD KINASE"/>
    <property type="match status" value="1"/>
</dbReference>
<comment type="caution">
    <text evidence="8">Lacks conserved residue(s) required for the propagation of feature annotation.</text>
</comment>
<evidence type="ECO:0000256" key="5">
    <source>
        <dbReference type="ARBA" id="ARBA00022857"/>
    </source>
</evidence>
<dbReference type="Pfam" id="PF20143">
    <property type="entry name" value="NAD_kinase_C"/>
    <property type="match status" value="1"/>
</dbReference>
<gene>
    <name evidence="9" type="primary">ppnK</name>
    <name evidence="8" type="synonym">nadK</name>
    <name evidence="9" type="ORF">SSCH_630008</name>
</gene>
<keyword evidence="8" id="KW-0963">Cytoplasm</keyword>
<proteinExistence type="inferred from homology"/>
<evidence type="ECO:0000256" key="7">
    <source>
        <dbReference type="ARBA" id="ARBA00047925"/>
    </source>
</evidence>
<dbReference type="GO" id="GO:0019674">
    <property type="term" value="P:NAD+ metabolic process"/>
    <property type="evidence" value="ECO:0007669"/>
    <property type="project" value="InterPro"/>
</dbReference>
<dbReference type="PANTHER" id="PTHR20275">
    <property type="entry name" value="NAD KINASE"/>
    <property type="match status" value="1"/>
</dbReference>
<keyword evidence="2 8" id="KW-0547">Nucleotide-binding</keyword>
<dbReference type="InterPro" id="IPR017437">
    <property type="entry name" value="ATP-NAD_kinase_PpnK-typ_C"/>
</dbReference>
<sequence>MKQIGLVVNLRKVRGGRFLDILVEWFEQRGVKVVIPQSTELMYIPPFGCPEIDFQEEVDLIMVLGGDGTLLGVARQVADKGIPILGVNLGQLGFLTDLEMPDLFPCLEKLVEDDYEIESRMMLDAQVLREGSPVKSMIAFNDVVIAKGPISRIIRLETYVGSDYLATYRADGIIVASPTGSTAYSLSAGGPIVNPELEIMIVTPICPHTLHARPFILSDQQEIRIIMRTDTSEVMLTIDGQVSLPLQKDDIIVVHKADVYTRLVKVKKRSFSEVLRLKFRGGK</sequence>
<dbReference type="InterPro" id="IPR017438">
    <property type="entry name" value="ATP-NAD_kinase_N"/>
</dbReference>
<keyword evidence="6 8" id="KW-0520">NAD</keyword>
<dbReference type="HAMAP" id="MF_00361">
    <property type="entry name" value="NAD_kinase"/>
    <property type="match status" value="1"/>
</dbReference>
<dbReference type="FunFam" id="2.60.200.30:FF:000009">
    <property type="entry name" value="Poly(P)/ATP NAD kinase"/>
    <property type="match status" value="1"/>
</dbReference>
<keyword evidence="3 8" id="KW-0418">Kinase</keyword>
<evidence type="ECO:0000256" key="8">
    <source>
        <dbReference type="HAMAP-Rule" id="MF_00361"/>
    </source>
</evidence>
<reference evidence="10" key="1">
    <citation type="submission" date="2015-01" db="EMBL/GenBank/DDBJ databases">
        <authorList>
            <person name="Manzoor Shahid"/>
            <person name="Zubair Saima"/>
        </authorList>
    </citation>
    <scope>NUCLEOTIDE SEQUENCE [LARGE SCALE GENOMIC DNA]</scope>
    <source>
        <strain evidence="10">Sp3</strain>
    </source>
</reference>
<dbReference type="GO" id="GO:0005737">
    <property type="term" value="C:cytoplasm"/>
    <property type="evidence" value="ECO:0007669"/>
    <property type="project" value="UniProtKB-SubCell"/>
</dbReference>
<comment type="subcellular location">
    <subcellularLocation>
        <location evidence="8">Cytoplasm</location>
    </subcellularLocation>
</comment>
<protein>
    <recommendedName>
        <fullName evidence="8">NAD kinase</fullName>
        <ecNumber evidence="8">2.7.1.23</ecNumber>
    </recommendedName>
    <alternativeName>
        <fullName evidence="8">ATP-dependent NAD kinase</fullName>
    </alternativeName>
</protein>
<feature type="binding site" evidence="8">
    <location>
        <position position="171"/>
    </location>
    <ligand>
        <name>NAD(+)</name>
        <dbReference type="ChEBI" id="CHEBI:57540"/>
    </ligand>
</feature>
<evidence type="ECO:0000256" key="4">
    <source>
        <dbReference type="ARBA" id="ARBA00022840"/>
    </source>
</evidence>
<feature type="binding site" evidence="8">
    <location>
        <begin position="182"/>
        <end position="187"/>
    </location>
    <ligand>
        <name>NAD(+)</name>
        <dbReference type="ChEBI" id="CHEBI:57540"/>
    </ligand>
</feature>
<dbReference type="GO" id="GO:0046872">
    <property type="term" value="F:metal ion binding"/>
    <property type="evidence" value="ECO:0007669"/>
    <property type="project" value="UniProtKB-UniRule"/>
</dbReference>
<feature type="binding site" evidence="8">
    <location>
        <begin position="141"/>
        <end position="142"/>
    </location>
    <ligand>
        <name>NAD(+)</name>
        <dbReference type="ChEBI" id="CHEBI:57540"/>
    </ligand>
</feature>
<feature type="binding site" evidence="8">
    <location>
        <begin position="67"/>
        <end position="68"/>
    </location>
    <ligand>
        <name>NAD(+)</name>
        <dbReference type="ChEBI" id="CHEBI:57540"/>
    </ligand>
</feature>